<dbReference type="GO" id="GO:0015473">
    <property type="term" value="F:fimbrial usher porin activity"/>
    <property type="evidence" value="ECO:0007669"/>
    <property type="project" value="InterPro"/>
</dbReference>
<dbReference type="InterPro" id="IPR042186">
    <property type="entry name" value="FimD_plug_dom"/>
</dbReference>
<protein>
    <submittedName>
        <fullName evidence="1">Fimbrial biogenesis outer membrane usher protein</fullName>
    </submittedName>
</protein>
<proteinExistence type="predicted"/>
<dbReference type="Pfam" id="PF00577">
    <property type="entry name" value="Usher"/>
    <property type="match status" value="1"/>
</dbReference>
<dbReference type="PANTHER" id="PTHR30451:SF5">
    <property type="entry name" value="SLR0019 PROTEIN"/>
    <property type="match status" value="1"/>
</dbReference>
<dbReference type="Gene3D" id="2.60.40.3110">
    <property type="match status" value="1"/>
</dbReference>
<evidence type="ECO:0000313" key="1">
    <source>
        <dbReference type="EMBL" id="AYO56358.1"/>
    </source>
</evidence>
<organism evidence="1 2">
    <name type="scientific">Acinetobacter wuhouensis</name>
    <dbReference type="NCBI Taxonomy" id="1879050"/>
    <lineage>
        <taxon>Bacteria</taxon>
        <taxon>Pseudomonadati</taxon>
        <taxon>Pseudomonadota</taxon>
        <taxon>Gammaproteobacteria</taxon>
        <taxon>Moraxellales</taxon>
        <taxon>Moraxellaceae</taxon>
        <taxon>Acinetobacter</taxon>
    </lineage>
</organism>
<reference evidence="1 2" key="1">
    <citation type="submission" date="2018-10" db="EMBL/GenBank/DDBJ databases">
        <title>The complete genome of Acinetobacter wuhouensis strain WCHAW010062.</title>
        <authorList>
            <person name="Hu Y."/>
            <person name="Long H."/>
            <person name="Feng Y."/>
            <person name="Zong Z."/>
        </authorList>
    </citation>
    <scope>NUCLEOTIDE SEQUENCE [LARGE SCALE GENOMIC DNA]</scope>
    <source>
        <strain evidence="1 2">WCHAW010062</strain>
    </source>
</reference>
<evidence type="ECO:0000313" key="2">
    <source>
        <dbReference type="Proteomes" id="UP000279962"/>
    </source>
</evidence>
<dbReference type="Gene3D" id="2.60.40.2610">
    <property type="entry name" value="Outer membrane usher protein FimD, plug domain"/>
    <property type="match status" value="1"/>
</dbReference>
<dbReference type="GO" id="GO:0009297">
    <property type="term" value="P:pilus assembly"/>
    <property type="evidence" value="ECO:0007669"/>
    <property type="project" value="InterPro"/>
</dbReference>
<dbReference type="EMBL" id="CP033133">
    <property type="protein sequence ID" value="AYO56358.1"/>
    <property type="molecule type" value="Genomic_DNA"/>
</dbReference>
<dbReference type="Proteomes" id="UP000279962">
    <property type="component" value="Chromosome"/>
</dbReference>
<gene>
    <name evidence="1" type="ORF">CDG68_18985</name>
</gene>
<dbReference type="PANTHER" id="PTHR30451">
    <property type="entry name" value="OUTER MEMBRANE USHER PROTEIN"/>
    <property type="match status" value="1"/>
</dbReference>
<dbReference type="AlphaFoldDB" id="A0A3G2T7T1"/>
<accession>A0A3G2T7T1</accession>
<sequence length="764" mass="87590">MLLCGILSSVYTHAEQSATQLVTHIEQEISLANLWINGVDRKVETLMIQKNGQIYIECNVFKTLDINESHFSRDSTNLNYCLLSKAPIKTEIDDALQALKIELPAEYFEGSDYNQKLILPDRANFGGFLNYETYYGRDNANKEFSALAELGIFHDYWLFDNQMLYRDTEMGAKTTRLSTNFDIRFPEHFLKVTVGDNTSIFNSLLSSYRFGGINIGSDFTDRPDFIYWNVPTLKGSATLPSTVDLFINGVNMYQQKVTPGYYALQSGAAIQQGGQAQIVVEDVLGNRTVQSFPIYINNRLLKTGLNEYNFSLGKMRYNYNEENNDYREFFTNVYYRRGLSSSTTLGTNIGYSDDISNLSLLWTQAISQYAVLDYSLTASRSHEQTAYSNALSLSRDTSTYSLGLMSKYNDRNFKALGYLDYIDLTKMDNLVYLNLFQVPWINNLNFNYVERKYYQTDQRNNPDAQIISLGLFKNINKQTTFSMNYFKNLSGTKNDGFSLGLSYSFDHAKKAYVDHDTSADMTRLRYVQNSVLGENFDYALGVNRVGSDYSYNAYGLWKTNQGDMSLTHDQSDHYHNTQFDYRGALVFLDNKFSFTKYVDNGFALVNIDGYKDVDITRSLSLVGKTNDKGYLFIHDIIPYVHYDLAFDHNQLPLEDVFTHSKKRVVALNQRGYVVDFPVYKTKTVIVKLLDENQQTFKQGSIVYVSTVQNDKYPIDEEGKVYLYGLKPDKYDLLIKTQGGRSCNTLLDISNNEAQQSQIYNLVCR</sequence>
<dbReference type="GO" id="GO:0009279">
    <property type="term" value="C:cell outer membrane"/>
    <property type="evidence" value="ECO:0007669"/>
    <property type="project" value="TreeGrafter"/>
</dbReference>
<dbReference type="InterPro" id="IPR000015">
    <property type="entry name" value="Fimb_usher"/>
</dbReference>
<name>A0A3G2T7T1_9GAMM</name>